<keyword evidence="2" id="KW-1185">Reference proteome</keyword>
<dbReference type="InterPro" id="IPR011989">
    <property type="entry name" value="ARM-like"/>
</dbReference>
<comment type="caution">
    <text evidence="1">The sequence shown here is derived from an EMBL/GenBank/DDBJ whole genome shotgun (WGS) entry which is preliminary data.</text>
</comment>
<dbReference type="EMBL" id="WAIE01000001">
    <property type="protein sequence ID" value="KAB1443347.1"/>
    <property type="molecule type" value="Genomic_DNA"/>
</dbReference>
<dbReference type="NCBIfam" id="NF045662">
    <property type="entry name" value="DVU0298_fam"/>
    <property type="match status" value="1"/>
</dbReference>
<protein>
    <submittedName>
        <fullName evidence="1">HEAT repeat domain-containing protein</fullName>
    </submittedName>
</protein>
<proteinExistence type="predicted"/>
<dbReference type="Pfam" id="PF13646">
    <property type="entry name" value="HEAT_2"/>
    <property type="match status" value="1"/>
</dbReference>
<sequence>MSRFRRTKKDVRVILAASDWRQRLAELEQWEPGSLVAPLFSLRLDADEDVRWRTVVAFGLVAGRIAEANMEKARVLMRTFMWHMNEESGNLGWGIPEAMAEAMVNNARIADEFSSILASYIYCDSECDGNYLDHPDLRRGVFWGLGRLASVRPELVAPSVRFLRAGLEDEDAHNRGLAARALGILRDEEAAEPLQSLLQDASSVRVFQDDAMRETTVAVMAREAMDAIGVAPE</sequence>
<dbReference type="RefSeq" id="WP_151149701.1">
    <property type="nucleotide sequence ID" value="NZ_WAIE01000001.1"/>
</dbReference>
<dbReference type="Gene3D" id="1.25.10.10">
    <property type="entry name" value="Leucine-rich Repeat Variant"/>
    <property type="match status" value="1"/>
</dbReference>
<dbReference type="OrthoDB" id="5430983at2"/>
<dbReference type="InterPro" id="IPR016024">
    <property type="entry name" value="ARM-type_fold"/>
</dbReference>
<name>A0A6N6N8V1_9BACT</name>
<reference evidence="1 2" key="1">
    <citation type="journal article" date="2017" name="Int. J. Syst. Evol. Microbiol.">
        <title>Desulfovibrio senegalensis sp. nov., a mesophilic sulfate reducer isolated from marine sediment.</title>
        <authorList>
            <person name="Thioye A."/>
            <person name="Gam Z.B.A."/>
            <person name="Mbengue M."/>
            <person name="Cayol J.L."/>
            <person name="Joseph-Bartoli M."/>
            <person name="Toure-Kane C."/>
            <person name="Labat M."/>
        </authorList>
    </citation>
    <scope>NUCLEOTIDE SEQUENCE [LARGE SCALE GENOMIC DNA]</scope>
    <source>
        <strain evidence="1 2">DSM 101509</strain>
    </source>
</reference>
<dbReference type="AlphaFoldDB" id="A0A6N6N8V1"/>
<accession>A0A6N6N8V1</accession>
<dbReference type="InterPro" id="IPR054701">
    <property type="entry name" value="DVU0298-like"/>
</dbReference>
<evidence type="ECO:0000313" key="1">
    <source>
        <dbReference type="EMBL" id="KAB1443347.1"/>
    </source>
</evidence>
<evidence type="ECO:0000313" key="2">
    <source>
        <dbReference type="Proteomes" id="UP000438699"/>
    </source>
</evidence>
<dbReference type="Proteomes" id="UP000438699">
    <property type="component" value="Unassembled WGS sequence"/>
</dbReference>
<dbReference type="SUPFAM" id="SSF48371">
    <property type="entry name" value="ARM repeat"/>
    <property type="match status" value="1"/>
</dbReference>
<gene>
    <name evidence="1" type="ORF">F8A88_03560</name>
</gene>
<organism evidence="1 2">
    <name type="scientific">Pseudodesulfovibrio senegalensis</name>
    <dbReference type="NCBI Taxonomy" id="1721087"/>
    <lineage>
        <taxon>Bacteria</taxon>
        <taxon>Pseudomonadati</taxon>
        <taxon>Thermodesulfobacteriota</taxon>
        <taxon>Desulfovibrionia</taxon>
        <taxon>Desulfovibrionales</taxon>
        <taxon>Desulfovibrionaceae</taxon>
    </lineage>
</organism>